<gene>
    <name evidence="8" type="ORF">EYC84_011709</name>
</gene>
<dbReference type="InterPro" id="IPR012677">
    <property type="entry name" value="Nucleotide-bd_a/b_plait_sf"/>
</dbReference>
<dbReference type="SUPFAM" id="SSF54928">
    <property type="entry name" value="RNA-binding domain, RBD"/>
    <property type="match status" value="1"/>
</dbReference>
<keyword evidence="2" id="KW-0677">Repeat</keyword>
<dbReference type="InterPro" id="IPR051945">
    <property type="entry name" value="RRM_MRD1_RNA_proc_ribogen"/>
</dbReference>
<feature type="compositionally biased region" description="Basic and acidic residues" evidence="6">
    <location>
        <begin position="292"/>
        <end position="320"/>
    </location>
</feature>
<evidence type="ECO:0000256" key="3">
    <source>
        <dbReference type="ARBA" id="ARBA00022884"/>
    </source>
</evidence>
<proteinExistence type="predicted"/>
<evidence type="ECO:0000256" key="6">
    <source>
        <dbReference type="SAM" id="MobiDB-lite"/>
    </source>
</evidence>
<feature type="compositionally biased region" description="Basic and acidic residues" evidence="6">
    <location>
        <begin position="238"/>
        <end position="259"/>
    </location>
</feature>
<evidence type="ECO:0000259" key="7">
    <source>
        <dbReference type="PROSITE" id="PS50102"/>
    </source>
</evidence>
<feature type="region of interest" description="Disordered" evidence="6">
    <location>
        <begin position="217"/>
        <end position="362"/>
    </location>
</feature>
<sequence>MQPSRKHFEQFGPVRYARVVMDKATDRPKGTGFVCFYNVEDAESCFRNCPQVPAYRRQRNQEGRNSTIKHSLLEPENADSTGAYTIEGRLLQISKAVEKDQAVRLTEEGSHFRDNRDKDKRKLYLLQEGTVAKGTPLYDSLPASEVKMREDSAMQRKKLIQGNPTLHLSLTRLAIRNIPRNIDSKALKALAREAVVGFATDVKAGLRQQLSKEEIARGGEEMREAEKQRKLKGKFVSRRKEHEEKARNRSKEVSDKIAKGEMISSKKLAGRDQQMKSMRKGGKGIKGAGKGKGFEKEKSFDKVPLKGKRKAEDDASEPKERKKPRNSSSNEGAEGDDGEKQRKKAQIIQKKRMMRRNRKGGA</sequence>
<dbReference type="VEuPathDB" id="FungiDB:MFRU_024g01190"/>
<dbReference type="EMBL" id="VICG01000016">
    <property type="protein sequence ID" value="KAA8563689.1"/>
    <property type="molecule type" value="Genomic_DNA"/>
</dbReference>
<evidence type="ECO:0000256" key="1">
    <source>
        <dbReference type="ARBA" id="ARBA00004123"/>
    </source>
</evidence>
<dbReference type="Gene3D" id="3.30.70.330">
    <property type="match status" value="1"/>
</dbReference>
<evidence type="ECO:0000256" key="2">
    <source>
        <dbReference type="ARBA" id="ARBA00022737"/>
    </source>
</evidence>
<dbReference type="GO" id="GO:0003729">
    <property type="term" value="F:mRNA binding"/>
    <property type="evidence" value="ECO:0007669"/>
    <property type="project" value="TreeGrafter"/>
</dbReference>
<name>A0A5M9J763_MONFR</name>
<evidence type="ECO:0000256" key="4">
    <source>
        <dbReference type="ARBA" id="ARBA00023242"/>
    </source>
</evidence>
<comment type="subcellular location">
    <subcellularLocation>
        <location evidence="1">Nucleus</location>
    </subcellularLocation>
</comment>
<evidence type="ECO:0000256" key="5">
    <source>
        <dbReference type="PROSITE-ProRule" id="PRU00176"/>
    </source>
</evidence>
<dbReference type="PANTHER" id="PTHR48039:SF5">
    <property type="entry name" value="RNA-BINDING PROTEIN 28"/>
    <property type="match status" value="1"/>
</dbReference>
<dbReference type="PROSITE" id="PS50102">
    <property type="entry name" value="RRM"/>
    <property type="match status" value="1"/>
</dbReference>
<evidence type="ECO:0000313" key="9">
    <source>
        <dbReference type="Proteomes" id="UP000322873"/>
    </source>
</evidence>
<organism evidence="8 9">
    <name type="scientific">Monilinia fructicola</name>
    <name type="common">Brown rot fungus</name>
    <name type="synonym">Ciboria fructicola</name>
    <dbReference type="NCBI Taxonomy" id="38448"/>
    <lineage>
        <taxon>Eukaryota</taxon>
        <taxon>Fungi</taxon>
        <taxon>Dikarya</taxon>
        <taxon>Ascomycota</taxon>
        <taxon>Pezizomycotina</taxon>
        <taxon>Leotiomycetes</taxon>
        <taxon>Helotiales</taxon>
        <taxon>Sclerotiniaceae</taxon>
        <taxon>Monilinia</taxon>
    </lineage>
</organism>
<reference evidence="8 9" key="1">
    <citation type="submission" date="2019-06" db="EMBL/GenBank/DDBJ databases">
        <title>Genome Sequence of the Brown Rot Fungal Pathogen Monilinia fructicola.</title>
        <authorList>
            <person name="De Miccolis Angelini R.M."/>
            <person name="Landi L."/>
            <person name="Abate D."/>
            <person name="Pollastro S."/>
            <person name="Romanazzi G."/>
            <person name="Faretra F."/>
        </authorList>
    </citation>
    <scope>NUCLEOTIDE SEQUENCE [LARGE SCALE GENOMIC DNA]</scope>
    <source>
        <strain evidence="8 9">Mfrc123</strain>
    </source>
</reference>
<dbReference type="Pfam" id="PF00076">
    <property type="entry name" value="RRM_1"/>
    <property type="match status" value="1"/>
</dbReference>
<evidence type="ECO:0000313" key="8">
    <source>
        <dbReference type="EMBL" id="KAA8563689.1"/>
    </source>
</evidence>
<feature type="region of interest" description="Disordered" evidence="6">
    <location>
        <begin position="57"/>
        <end position="76"/>
    </location>
</feature>
<keyword evidence="4" id="KW-0539">Nucleus</keyword>
<dbReference type="PANTHER" id="PTHR48039">
    <property type="entry name" value="RNA-BINDING MOTIF PROTEIN 14B"/>
    <property type="match status" value="1"/>
</dbReference>
<keyword evidence="3 5" id="KW-0694">RNA-binding</keyword>
<dbReference type="Proteomes" id="UP000322873">
    <property type="component" value="Unassembled WGS sequence"/>
</dbReference>
<feature type="domain" description="RRM" evidence="7">
    <location>
        <begin position="1"/>
        <end position="98"/>
    </location>
</feature>
<dbReference type="InterPro" id="IPR000504">
    <property type="entry name" value="RRM_dom"/>
</dbReference>
<keyword evidence="9" id="KW-1185">Reference proteome</keyword>
<dbReference type="AlphaFoldDB" id="A0A5M9J763"/>
<dbReference type="GO" id="GO:0005730">
    <property type="term" value="C:nucleolus"/>
    <property type="evidence" value="ECO:0007669"/>
    <property type="project" value="TreeGrafter"/>
</dbReference>
<dbReference type="InterPro" id="IPR035979">
    <property type="entry name" value="RBD_domain_sf"/>
</dbReference>
<feature type="compositionally biased region" description="Basic residues" evidence="6">
    <location>
        <begin position="341"/>
        <end position="362"/>
    </location>
</feature>
<protein>
    <recommendedName>
        <fullName evidence="7">RRM domain-containing protein</fullName>
    </recommendedName>
</protein>
<comment type="caution">
    <text evidence="8">The sequence shown here is derived from an EMBL/GenBank/DDBJ whole genome shotgun (WGS) entry which is preliminary data.</text>
</comment>
<feature type="compositionally biased region" description="Basic and acidic residues" evidence="6">
    <location>
        <begin position="217"/>
        <end position="228"/>
    </location>
</feature>
<accession>A0A5M9J763</accession>